<organism evidence="1 2">
    <name type="scientific">Paralvinella palmiformis</name>
    <dbReference type="NCBI Taxonomy" id="53620"/>
    <lineage>
        <taxon>Eukaryota</taxon>
        <taxon>Metazoa</taxon>
        <taxon>Spiralia</taxon>
        <taxon>Lophotrochozoa</taxon>
        <taxon>Annelida</taxon>
        <taxon>Polychaeta</taxon>
        <taxon>Sedentaria</taxon>
        <taxon>Canalipalpata</taxon>
        <taxon>Terebellida</taxon>
        <taxon>Terebelliformia</taxon>
        <taxon>Alvinellidae</taxon>
        <taxon>Paralvinella</taxon>
    </lineage>
</organism>
<proteinExistence type="predicted"/>
<reference evidence="1" key="1">
    <citation type="journal article" date="2023" name="Mol. Biol. Evol.">
        <title>Third-Generation Sequencing Reveals the Adaptive Role of the Epigenome in Three Deep-Sea Polychaetes.</title>
        <authorList>
            <person name="Perez M."/>
            <person name="Aroh O."/>
            <person name="Sun Y."/>
            <person name="Lan Y."/>
            <person name="Juniper S.K."/>
            <person name="Young C.R."/>
            <person name="Angers B."/>
            <person name="Qian P.Y."/>
        </authorList>
    </citation>
    <scope>NUCLEOTIDE SEQUENCE</scope>
    <source>
        <strain evidence="1">P08H-3</strain>
    </source>
</reference>
<dbReference type="EMBL" id="JAODUP010000785">
    <property type="protein sequence ID" value="KAK2144105.1"/>
    <property type="molecule type" value="Genomic_DNA"/>
</dbReference>
<gene>
    <name evidence="1" type="ORF">LSH36_785g02022</name>
</gene>
<dbReference type="Proteomes" id="UP001208570">
    <property type="component" value="Unassembled WGS sequence"/>
</dbReference>
<evidence type="ECO:0000313" key="1">
    <source>
        <dbReference type="EMBL" id="KAK2144105.1"/>
    </source>
</evidence>
<sequence length="38" mass="4545">MNSIRYSTMSANEKHVAFSILHKEWLEFIEKTVTIYNL</sequence>
<protein>
    <submittedName>
        <fullName evidence="1">Uncharacterized protein</fullName>
    </submittedName>
</protein>
<keyword evidence="2" id="KW-1185">Reference proteome</keyword>
<name>A0AAD9J189_9ANNE</name>
<evidence type="ECO:0000313" key="2">
    <source>
        <dbReference type="Proteomes" id="UP001208570"/>
    </source>
</evidence>
<accession>A0AAD9J189</accession>
<comment type="caution">
    <text evidence="1">The sequence shown here is derived from an EMBL/GenBank/DDBJ whole genome shotgun (WGS) entry which is preliminary data.</text>
</comment>
<dbReference type="AlphaFoldDB" id="A0AAD9J189"/>